<keyword evidence="2" id="KW-0067">ATP-binding</keyword>
<dbReference type="InterPro" id="IPR011009">
    <property type="entry name" value="Kinase-like_dom_sf"/>
</dbReference>
<dbReference type="SUPFAM" id="SSF56112">
    <property type="entry name" value="Protein kinase-like (PK-like)"/>
    <property type="match status" value="1"/>
</dbReference>
<organism evidence="5 6">
    <name type="scientific">Taeniopygia guttata</name>
    <name type="common">Zebra finch</name>
    <name type="synonym">Poephila guttata</name>
    <dbReference type="NCBI Taxonomy" id="59729"/>
    <lineage>
        <taxon>Eukaryota</taxon>
        <taxon>Metazoa</taxon>
        <taxon>Chordata</taxon>
        <taxon>Craniata</taxon>
        <taxon>Vertebrata</taxon>
        <taxon>Euteleostomi</taxon>
        <taxon>Archelosauria</taxon>
        <taxon>Archosauria</taxon>
        <taxon>Dinosauria</taxon>
        <taxon>Saurischia</taxon>
        <taxon>Theropoda</taxon>
        <taxon>Coelurosauria</taxon>
        <taxon>Aves</taxon>
        <taxon>Neognathae</taxon>
        <taxon>Neoaves</taxon>
        <taxon>Telluraves</taxon>
        <taxon>Australaves</taxon>
        <taxon>Passeriformes</taxon>
        <taxon>Passeroidea</taxon>
        <taxon>Estrildidae</taxon>
        <taxon>Estrildinae</taxon>
        <taxon>Taeniopygia</taxon>
    </lineage>
</organism>
<evidence type="ECO:0000256" key="3">
    <source>
        <dbReference type="SAM" id="MobiDB-lite"/>
    </source>
</evidence>
<dbReference type="AlphaFoldDB" id="H0ZRC3"/>
<evidence type="ECO:0000256" key="2">
    <source>
        <dbReference type="ARBA" id="ARBA00022840"/>
    </source>
</evidence>
<evidence type="ECO:0000256" key="1">
    <source>
        <dbReference type="ARBA" id="ARBA00022741"/>
    </source>
</evidence>
<dbReference type="InterPro" id="IPR000719">
    <property type="entry name" value="Prot_kinase_dom"/>
</dbReference>
<feature type="region of interest" description="Disordered" evidence="3">
    <location>
        <begin position="142"/>
        <end position="183"/>
    </location>
</feature>
<protein>
    <recommendedName>
        <fullName evidence="4">Protein kinase domain-containing protein</fullName>
    </recommendedName>
</protein>
<proteinExistence type="predicted"/>
<accession>H0ZRC3</accession>
<dbReference type="Gene3D" id="3.30.200.20">
    <property type="entry name" value="Phosphorylase Kinase, domain 1"/>
    <property type="match status" value="1"/>
</dbReference>
<dbReference type="Proteomes" id="UP000007754">
    <property type="component" value="Unplaced"/>
</dbReference>
<dbReference type="GO" id="GO:0004672">
    <property type="term" value="F:protein kinase activity"/>
    <property type="evidence" value="ECO:0007669"/>
    <property type="project" value="InterPro"/>
</dbReference>
<evidence type="ECO:0000259" key="4">
    <source>
        <dbReference type="PROSITE" id="PS50011"/>
    </source>
</evidence>
<keyword evidence="6" id="KW-1185">Reference proteome</keyword>
<dbReference type="Gene3D" id="1.10.510.10">
    <property type="entry name" value="Transferase(Phosphotransferase) domain 1"/>
    <property type="match status" value="1"/>
</dbReference>
<feature type="domain" description="Protein kinase" evidence="4">
    <location>
        <begin position="1"/>
        <end position="96"/>
    </location>
</feature>
<feature type="compositionally biased region" description="Low complexity" evidence="3">
    <location>
        <begin position="153"/>
        <end position="164"/>
    </location>
</feature>
<dbReference type="InterPro" id="IPR050117">
    <property type="entry name" value="MAPK"/>
</dbReference>
<reference evidence="5" key="2">
    <citation type="submission" date="2025-09" db="UniProtKB">
        <authorList>
            <consortium name="Ensembl"/>
        </authorList>
    </citation>
    <scope>IDENTIFICATION</scope>
</reference>
<keyword evidence="1" id="KW-0547">Nucleotide-binding</keyword>
<dbReference type="Pfam" id="PF00069">
    <property type="entry name" value="Pkinase"/>
    <property type="match status" value="1"/>
</dbReference>
<dbReference type="HOGENOM" id="CLU_000288_181_9_1"/>
<name>H0ZRC3_TAEGU</name>
<reference evidence="5" key="1">
    <citation type="submission" date="2025-08" db="UniProtKB">
        <authorList>
            <consortium name="Ensembl"/>
        </authorList>
    </citation>
    <scope>IDENTIFICATION</scope>
</reference>
<sequence>MWSIGCILGEMLLGKPLFPGTSTMNQIEKILRVIPAPSPEGRTLLCGKGSRKGDQWKKAIFPSSTPLPALDLLKKLLVFNPDKRLTAEQALQHPYVSRFHCPSREPSLDFDVVLPLGDDVQLSVADYRNKLYEMILEKKSKSFPKEQGQGENTQLSQSDSSTLLPGFSSVAAPTRKGHEDPKPALLNPSHVHPGVTAGVQAAGSSQSKDQARAVYQRSQMGVMVYNPITHTTVQSGYHPPTPGVTHLGVLVWGAENECCKRNEGNLHGKMRGWKCGREMT</sequence>
<dbReference type="GeneTree" id="ENSGT00940000159758"/>
<dbReference type="GO" id="GO:0005524">
    <property type="term" value="F:ATP binding"/>
    <property type="evidence" value="ECO:0007669"/>
    <property type="project" value="UniProtKB-KW"/>
</dbReference>
<evidence type="ECO:0000313" key="6">
    <source>
        <dbReference type="Proteomes" id="UP000007754"/>
    </source>
</evidence>
<evidence type="ECO:0000313" key="5">
    <source>
        <dbReference type="Ensembl" id="ENSTGUP00000013166.2"/>
    </source>
</evidence>
<dbReference type="PROSITE" id="PS50011">
    <property type="entry name" value="PROTEIN_KINASE_DOM"/>
    <property type="match status" value="1"/>
</dbReference>
<dbReference type="Ensembl" id="ENSTGUT00000013315.2">
    <property type="protein sequence ID" value="ENSTGUP00000013166.2"/>
    <property type="gene ID" value="ENSTGUG00000012787.2"/>
</dbReference>
<dbReference type="PANTHER" id="PTHR24055">
    <property type="entry name" value="MITOGEN-ACTIVATED PROTEIN KINASE"/>
    <property type="match status" value="1"/>
</dbReference>